<dbReference type="PANTHER" id="PTHR46825:SF9">
    <property type="entry name" value="BETA-LACTAMASE-RELATED DOMAIN-CONTAINING PROTEIN"/>
    <property type="match status" value="1"/>
</dbReference>
<protein>
    <submittedName>
        <fullName evidence="3">CubicO group peptidase, beta-lactamase class C family</fullName>
    </submittedName>
</protein>
<dbReference type="InterPro" id="IPR050491">
    <property type="entry name" value="AmpC-like"/>
</dbReference>
<feature type="domain" description="Beta-lactamase-related" evidence="2">
    <location>
        <begin position="28"/>
        <end position="333"/>
    </location>
</feature>
<dbReference type="Pfam" id="PF00144">
    <property type="entry name" value="Beta-lactamase"/>
    <property type="match status" value="1"/>
</dbReference>
<dbReference type="InterPro" id="IPR012338">
    <property type="entry name" value="Beta-lactam/transpept-like"/>
</dbReference>
<sequence length="363" mass="40379">MKILTISLSLIMLSQTTLAQLEKRLDSAIASSVQSGEPGIALYVENNGKVIYKNAFGLDNTNGKKLSATTNFRMASVSKQFTAMCILLLEKDGKVSFDDPISRFFPEIPAVVGNKILLRHLLTHSSGIIDYENIMDNSKTTQLLDADVLTLLSKQDTTYFTPGSKFRYSNSAYALLALITERVSGKSFPQFMKDRIFKPLKMKNSLMYEGSTPIPNRAMGFARDRNKMLYANDQSSTSAVKGDGGVYTSLNDYSKWTHALWEGKLVDLPAVLKRLNFPIKQVTGSYYGPGWFYFDKDQPSLFHSGSTCGFSTFSINIPGQKTSIVYYSNIANNSAPWKKILEILASEGIANPAQVFQLHELTR</sequence>
<proteinExistence type="predicted"/>
<evidence type="ECO:0000313" key="3">
    <source>
        <dbReference type="EMBL" id="SKB42512.1"/>
    </source>
</evidence>
<organism evidence="3 4">
    <name type="scientific">Daejeonella lutea</name>
    <dbReference type="NCBI Taxonomy" id="572036"/>
    <lineage>
        <taxon>Bacteria</taxon>
        <taxon>Pseudomonadati</taxon>
        <taxon>Bacteroidota</taxon>
        <taxon>Sphingobacteriia</taxon>
        <taxon>Sphingobacteriales</taxon>
        <taxon>Sphingobacteriaceae</taxon>
        <taxon>Daejeonella</taxon>
    </lineage>
</organism>
<dbReference type="RefSeq" id="WP_079701805.1">
    <property type="nucleotide sequence ID" value="NZ_FUYR01000001.1"/>
</dbReference>
<dbReference type="STRING" id="572036.SAMN05661099_1318"/>
<dbReference type="Proteomes" id="UP000189981">
    <property type="component" value="Unassembled WGS sequence"/>
</dbReference>
<dbReference type="InterPro" id="IPR001466">
    <property type="entry name" value="Beta-lactam-related"/>
</dbReference>
<keyword evidence="1" id="KW-0732">Signal</keyword>
<accession>A0A1T5B5J0</accession>
<dbReference type="EMBL" id="FUYR01000001">
    <property type="protein sequence ID" value="SKB42512.1"/>
    <property type="molecule type" value="Genomic_DNA"/>
</dbReference>
<dbReference type="SUPFAM" id="SSF56601">
    <property type="entry name" value="beta-lactamase/transpeptidase-like"/>
    <property type="match status" value="1"/>
</dbReference>
<dbReference type="PANTHER" id="PTHR46825">
    <property type="entry name" value="D-ALANYL-D-ALANINE-CARBOXYPEPTIDASE/ENDOPEPTIDASE AMPH"/>
    <property type="match status" value="1"/>
</dbReference>
<gene>
    <name evidence="3" type="ORF">SAMN05661099_1318</name>
</gene>
<reference evidence="4" key="1">
    <citation type="submission" date="2017-02" db="EMBL/GenBank/DDBJ databases">
        <authorList>
            <person name="Varghese N."/>
            <person name="Submissions S."/>
        </authorList>
    </citation>
    <scope>NUCLEOTIDE SEQUENCE [LARGE SCALE GENOMIC DNA]</scope>
    <source>
        <strain evidence="4">DSM 22385</strain>
    </source>
</reference>
<keyword evidence="4" id="KW-1185">Reference proteome</keyword>
<dbReference type="Gene3D" id="3.40.710.10">
    <property type="entry name" value="DD-peptidase/beta-lactamase superfamily"/>
    <property type="match status" value="1"/>
</dbReference>
<evidence type="ECO:0000313" key="4">
    <source>
        <dbReference type="Proteomes" id="UP000189981"/>
    </source>
</evidence>
<name>A0A1T5B5J0_9SPHI</name>
<dbReference type="OrthoDB" id="9798166at2"/>
<evidence type="ECO:0000259" key="2">
    <source>
        <dbReference type="Pfam" id="PF00144"/>
    </source>
</evidence>
<feature type="signal peptide" evidence="1">
    <location>
        <begin position="1"/>
        <end position="19"/>
    </location>
</feature>
<evidence type="ECO:0000256" key="1">
    <source>
        <dbReference type="SAM" id="SignalP"/>
    </source>
</evidence>
<feature type="chain" id="PRO_5012707604" evidence="1">
    <location>
        <begin position="20"/>
        <end position="363"/>
    </location>
</feature>
<dbReference type="AlphaFoldDB" id="A0A1T5B5J0"/>